<feature type="transmembrane region" description="Helical" evidence="1">
    <location>
        <begin position="143"/>
        <end position="160"/>
    </location>
</feature>
<dbReference type="PANTHER" id="PTHR23028:SF53">
    <property type="entry name" value="ACYL_TRANSF_3 DOMAIN-CONTAINING PROTEIN"/>
    <property type="match status" value="1"/>
</dbReference>
<feature type="transmembrane region" description="Helical" evidence="1">
    <location>
        <begin position="167"/>
        <end position="188"/>
    </location>
</feature>
<organism evidence="3 4">
    <name type="scientific">Actinoallomurus liliacearum</name>
    <dbReference type="NCBI Taxonomy" id="1080073"/>
    <lineage>
        <taxon>Bacteria</taxon>
        <taxon>Bacillati</taxon>
        <taxon>Actinomycetota</taxon>
        <taxon>Actinomycetes</taxon>
        <taxon>Streptosporangiales</taxon>
        <taxon>Thermomonosporaceae</taxon>
        <taxon>Actinoallomurus</taxon>
    </lineage>
</organism>
<gene>
    <name evidence="3" type="ORF">GCM10023195_73650</name>
</gene>
<dbReference type="PANTHER" id="PTHR23028">
    <property type="entry name" value="ACETYLTRANSFERASE"/>
    <property type="match status" value="1"/>
</dbReference>
<dbReference type="Proteomes" id="UP001500212">
    <property type="component" value="Unassembled WGS sequence"/>
</dbReference>
<keyword evidence="1" id="KW-0472">Membrane</keyword>
<feature type="transmembrane region" description="Helical" evidence="1">
    <location>
        <begin position="254"/>
        <end position="274"/>
    </location>
</feature>
<protein>
    <submittedName>
        <fullName evidence="3">Acyltransferase</fullName>
    </submittedName>
</protein>
<feature type="transmembrane region" description="Helical" evidence="1">
    <location>
        <begin position="295"/>
        <end position="312"/>
    </location>
</feature>
<feature type="transmembrane region" description="Helical" evidence="1">
    <location>
        <begin position="231"/>
        <end position="248"/>
    </location>
</feature>
<dbReference type="InterPro" id="IPR002656">
    <property type="entry name" value="Acyl_transf_3_dom"/>
</dbReference>
<sequence>MSHIPAVDGLRALAVLAVIAYHFGLPLHGGFLGVDLFFVISGYVITRLLLAERARTGTTRLAVFWGRRARRLFPAVLAVLVAVQVWMHLGAGTPMRHTVNSQTLAALVYGSNWYSIFAEVGYWGMPVDRAPLNHLWSLAVEEQYYLVWPLVFVVLMGTVGSRRVLACAALLCAGCAYTAMHLLFLPGAPDRAYLGTDCRAGGLALGALLAVLSTSPAVVDRRLPARVTAPAGVLAGVCLACLWSTANLNDRGLYTWQLAVAGAAAATLIGSLVLTPEGLPARVMGSRPLVAIGKVSYSLYLWHWPIWVFLAAERPQWPAAERVIVAAIATAVVATASYHMVENPLRHSRRPMRVLAPAFLAVATMVACAAILLQPSAPVEQRDDIQVSGP</sequence>
<feature type="transmembrane region" description="Helical" evidence="1">
    <location>
        <begin position="353"/>
        <end position="373"/>
    </location>
</feature>
<accession>A0ABP8TY88</accession>
<dbReference type="InterPro" id="IPR050879">
    <property type="entry name" value="Acyltransferase_3"/>
</dbReference>
<feature type="transmembrane region" description="Helical" evidence="1">
    <location>
        <begin position="200"/>
        <end position="219"/>
    </location>
</feature>
<proteinExistence type="predicted"/>
<reference evidence="4" key="1">
    <citation type="journal article" date="2019" name="Int. J. Syst. Evol. Microbiol.">
        <title>The Global Catalogue of Microorganisms (GCM) 10K type strain sequencing project: providing services to taxonomists for standard genome sequencing and annotation.</title>
        <authorList>
            <consortium name="The Broad Institute Genomics Platform"/>
            <consortium name="The Broad Institute Genome Sequencing Center for Infectious Disease"/>
            <person name="Wu L."/>
            <person name="Ma J."/>
        </authorList>
    </citation>
    <scope>NUCLEOTIDE SEQUENCE [LARGE SCALE GENOMIC DNA]</scope>
    <source>
        <strain evidence="4">JCM 17938</strain>
    </source>
</reference>
<keyword evidence="3" id="KW-0012">Acyltransferase</keyword>
<comment type="caution">
    <text evidence="3">The sequence shown here is derived from an EMBL/GenBank/DDBJ whole genome shotgun (WGS) entry which is preliminary data.</text>
</comment>
<dbReference type="EMBL" id="BAABHJ010000034">
    <property type="protein sequence ID" value="GAA4616558.1"/>
    <property type="molecule type" value="Genomic_DNA"/>
</dbReference>
<keyword evidence="1" id="KW-1133">Transmembrane helix</keyword>
<dbReference type="GO" id="GO:0016746">
    <property type="term" value="F:acyltransferase activity"/>
    <property type="evidence" value="ECO:0007669"/>
    <property type="project" value="UniProtKB-KW"/>
</dbReference>
<evidence type="ECO:0000313" key="3">
    <source>
        <dbReference type="EMBL" id="GAA4616558.1"/>
    </source>
</evidence>
<feature type="transmembrane region" description="Helical" evidence="1">
    <location>
        <begin position="324"/>
        <end position="341"/>
    </location>
</feature>
<feature type="domain" description="Acyltransferase 3" evidence="2">
    <location>
        <begin position="5"/>
        <end position="333"/>
    </location>
</feature>
<feature type="transmembrane region" description="Helical" evidence="1">
    <location>
        <begin position="71"/>
        <end position="89"/>
    </location>
</feature>
<keyword evidence="1" id="KW-0812">Transmembrane</keyword>
<evidence type="ECO:0000259" key="2">
    <source>
        <dbReference type="Pfam" id="PF01757"/>
    </source>
</evidence>
<evidence type="ECO:0000256" key="1">
    <source>
        <dbReference type="SAM" id="Phobius"/>
    </source>
</evidence>
<feature type="transmembrane region" description="Helical" evidence="1">
    <location>
        <begin position="7"/>
        <end position="24"/>
    </location>
</feature>
<evidence type="ECO:0000313" key="4">
    <source>
        <dbReference type="Proteomes" id="UP001500212"/>
    </source>
</evidence>
<dbReference type="RefSeq" id="WP_345364860.1">
    <property type="nucleotide sequence ID" value="NZ_BAABHJ010000034.1"/>
</dbReference>
<feature type="transmembrane region" description="Helical" evidence="1">
    <location>
        <begin position="30"/>
        <end position="50"/>
    </location>
</feature>
<dbReference type="Pfam" id="PF01757">
    <property type="entry name" value="Acyl_transf_3"/>
    <property type="match status" value="1"/>
</dbReference>
<name>A0ABP8TY88_9ACTN</name>
<keyword evidence="3" id="KW-0808">Transferase</keyword>
<keyword evidence="4" id="KW-1185">Reference proteome</keyword>